<dbReference type="Proteomes" id="UP001145742">
    <property type="component" value="Unassembled WGS sequence"/>
</dbReference>
<dbReference type="CDD" id="cd05716">
    <property type="entry name" value="IgV_pIgR_like"/>
    <property type="match status" value="2"/>
</dbReference>
<dbReference type="InterPro" id="IPR036179">
    <property type="entry name" value="Ig-like_dom_sf"/>
</dbReference>
<dbReference type="SMART" id="SM00409">
    <property type="entry name" value="IG"/>
    <property type="match status" value="2"/>
</dbReference>
<evidence type="ECO:0000256" key="5">
    <source>
        <dbReference type="SAM" id="SignalP"/>
    </source>
</evidence>
<dbReference type="PANTHER" id="PTHR11860:SF87">
    <property type="entry name" value="CMRF35-LIKE MOLECULE 8"/>
    <property type="match status" value="1"/>
</dbReference>
<dbReference type="InterPro" id="IPR013106">
    <property type="entry name" value="Ig_V-set"/>
</dbReference>
<dbReference type="InterPro" id="IPR013783">
    <property type="entry name" value="Ig-like_fold"/>
</dbReference>
<accession>A0ABQ9DYG5</accession>
<sequence>MRIFLVWTLFPGGWAVTGPKQVTADQGSSLAVSCSYKPGYEKNSKYWCRQNSLGVCFTFIIQTSGSEVTVTQGRVSIRDNHTAHSFTVTLSDVMPGDAGQYSCGVKRKLWFNRSHTTRVMVSAGYRAVTGPGTVQGFLGGSLSVTCMYQPGLETKPKFWCKPGLIYPCHEDIIITSESQPVVRQGRFSIRDNRTHRAFTVTVEGLSKEDIGSFRCGVRLGLHRLYESVDVRVIVLSARFLRFFTPATVTTPLWDWGHTEGGGVTLREGGWRRTRCPPGTGCVHPSFTPATPTLQPDAPHGTRGSFRYFPVLAGLQLLALLAMIAAVLWVSLRD</sequence>
<keyword evidence="4" id="KW-1133">Transmembrane helix</keyword>
<keyword evidence="2 4" id="KW-0812">Transmembrane</keyword>
<evidence type="ECO:0000256" key="4">
    <source>
        <dbReference type="SAM" id="Phobius"/>
    </source>
</evidence>
<proteinExistence type="predicted"/>
<evidence type="ECO:0000313" key="7">
    <source>
        <dbReference type="EMBL" id="KAJ7427500.1"/>
    </source>
</evidence>
<evidence type="ECO:0000256" key="3">
    <source>
        <dbReference type="ARBA" id="ARBA00023136"/>
    </source>
</evidence>
<dbReference type="InterPro" id="IPR003599">
    <property type="entry name" value="Ig_sub"/>
</dbReference>
<evidence type="ECO:0000313" key="8">
    <source>
        <dbReference type="Proteomes" id="UP001145742"/>
    </source>
</evidence>
<dbReference type="PROSITE" id="PS50835">
    <property type="entry name" value="IG_LIKE"/>
    <property type="match status" value="1"/>
</dbReference>
<keyword evidence="5" id="KW-0732">Signal</keyword>
<dbReference type="SUPFAM" id="SSF48726">
    <property type="entry name" value="Immunoglobulin"/>
    <property type="match status" value="2"/>
</dbReference>
<comment type="subcellular location">
    <subcellularLocation>
        <location evidence="1">Membrane</location>
    </subcellularLocation>
</comment>
<reference evidence="7" key="1">
    <citation type="submission" date="2019-10" db="EMBL/GenBank/DDBJ databases">
        <authorList>
            <person name="Soares A.E.R."/>
            <person name="Aleixo A."/>
            <person name="Schneider P."/>
            <person name="Miyaki C.Y."/>
            <person name="Schneider M.P."/>
            <person name="Mello C."/>
            <person name="Vasconcelos A.T.R."/>
        </authorList>
    </citation>
    <scope>NUCLEOTIDE SEQUENCE</scope>
    <source>
        <tissue evidence="7">Muscle</tissue>
    </source>
</reference>
<feature type="chain" id="PRO_5047402488" evidence="5">
    <location>
        <begin position="16"/>
        <end position="333"/>
    </location>
</feature>
<comment type="caution">
    <text evidence="7">The sequence shown here is derived from an EMBL/GenBank/DDBJ whole genome shotgun (WGS) entry which is preliminary data.</text>
</comment>
<feature type="transmembrane region" description="Helical" evidence="4">
    <location>
        <begin position="307"/>
        <end position="331"/>
    </location>
</feature>
<evidence type="ECO:0000256" key="2">
    <source>
        <dbReference type="ARBA" id="ARBA00022692"/>
    </source>
</evidence>
<evidence type="ECO:0000256" key="1">
    <source>
        <dbReference type="ARBA" id="ARBA00004370"/>
    </source>
</evidence>
<dbReference type="PANTHER" id="PTHR11860">
    <property type="entry name" value="POLYMERIC-IMMUNOGLOBULIN RECEPTOR"/>
    <property type="match status" value="1"/>
</dbReference>
<protein>
    <submittedName>
        <fullName evidence="7">CMRF35-like molecule 6</fullName>
    </submittedName>
</protein>
<feature type="domain" description="Ig-like" evidence="6">
    <location>
        <begin position="11"/>
        <end position="122"/>
    </location>
</feature>
<gene>
    <name evidence="7" type="ORF">WISP_06923</name>
</gene>
<dbReference type="EMBL" id="WHWB01031952">
    <property type="protein sequence ID" value="KAJ7427500.1"/>
    <property type="molecule type" value="Genomic_DNA"/>
</dbReference>
<dbReference type="Gene3D" id="2.60.40.10">
    <property type="entry name" value="Immunoglobulins"/>
    <property type="match status" value="2"/>
</dbReference>
<keyword evidence="8" id="KW-1185">Reference proteome</keyword>
<organism evidence="7 8">
    <name type="scientific">Willisornis vidua</name>
    <name type="common">Xingu scale-backed antbird</name>
    <dbReference type="NCBI Taxonomy" id="1566151"/>
    <lineage>
        <taxon>Eukaryota</taxon>
        <taxon>Metazoa</taxon>
        <taxon>Chordata</taxon>
        <taxon>Craniata</taxon>
        <taxon>Vertebrata</taxon>
        <taxon>Euteleostomi</taxon>
        <taxon>Archelosauria</taxon>
        <taxon>Archosauria</taxon>
        <taxon>Dinosauria</taxon>
        <taxon>Saurischia</taxon>
        <taxon>Theropoda</taxon>
        <taxon>Coelurosauria</taxon>
        <taxon>Aves</taxon>
        <taxon>Neognathae</taxon>
        <taxon>Neoaves</taxon>
        <taxon>Telluraves</taxon>
        <taxon>Australaves</taxon>
        <taxon>Passeriformes</taxon>
        <taxon>Thamnophilidae</taxon>
        <taxon>Willisornis</taxon>
    </lineage>
</organism>
<name>A0ABQ9DYG5_9PASS</name>
<evidence type="ECO:0000259" key="6">
    <source>
        <dbReference type="PROSITE" id="PS50835"/>
    </source>
</evidence>
<keyword evidence="3 4" id="KW-0472">Membrane</keyword>
<dbReference type="InterPro" id="IPR050671">
    <property type="entry name" value="CD300_family_receptors"/>
</dbReference>
<dbReference type="InterPro" id="IPR007110">
    <property type="entry name" value="Ig-like_dom"/>
</dbReference>
<dbReference type="Pfam" id="PF07686">
    <property type="entry name" value="V-set"/>
    <property type="match status" value="2"/>
</dbReference>
<feature type="signal peptide" evidence="5">
    <location>
        <begin position="1"/>
        <end position="15"/>
    </location>
</feature>